<evidence type="ECO:0000313" key="13">
    <source>
        <dbReference type="EMBL" id="CCB88810.1"/>
    </source>
</evidence>
<reference key="1">
    <citation type="journal article" date="2011" name="Mol. Biol. Evol.">
        <title>Unity in variety -- the pan-genome of the Chlamydiae.</title>
        <authorList>
            <person name="Collingro A."/>
            <person name="Tischler P."/>
            <person name="Weinmaier T."/>
            <person name="Penz T."/>
            <person name="Heinz E."/>
            <person name="Brunham R.C."/>
            <person name="Read T.D."/>
            <person name="Bavoil P.M."/>
            <person name="Sachse K."/>
            <person name="Kahane S."/>
            <person name="Friedman M.G."/>
            <person name="Rattei T."/>
            <person name="Myers G.S.A."/>
            <person name="Horn M."/>
        </authorList>
    </citation>
    <scope>NUCLEOTIDE SEQUENCE</scope>
    <source>
        <strain>Z</strain>
    </source>
</reference>
<evidence type="ECO:0000256" key="4">
    <source>
        <dbReference type="ARBA" id="ARBA00022679"/>
    </source>
</evidence>
<reference evidence="13 14" key="2">
    <citation type="journal article" date="2011" name="Mol. Biol. Evol.">
        <title>Unity in variety--the pan-genome of the Chlamydiae.</title>
        <authorList>
            <person name="Collingro A."/>
            <person name="Tischler P."/>
            <person name="Weinmaier T."/>
            <person name="Penz T."/>
            <person name="Heinz E."/>
            <person name="Brunham R.C."/>
            <person name="Read T.D."/>
            <person name="Bavoil P.M."/>
            <person name="Sachse K."/>
            <person name="Kahane S."/>
            <person name="Friedman M.G."/>
            <person name="Rattei T."/>
            <person name="Myers G.S."/>
            <person name="Horn M."/>
        </authorList>
    </citation>
    <scope>NUCLEOTIDE SEQUENCE [LARGE SCALE GENOMIC DNA]</scope>
    <source>
        <strain evidence="14">ATCC VR-1471 / Z</strain>
    </source>
</reference>
<keyword evidence="3 10" id="KW-0285">Flavoprotein</keyword>
<keyword evidence="6 10" id="KW-0274">FAD</keyword>
<evidence type="ECO:0000256" key="2">
    <source>
        <dbReference type="ARBA" id="ARBA00016337"/>
    </source>
</evidence>
<feature type="binding site" evidence="11">
    <location>
        <position position="272"/>
    </location>
    <ligand>
        <name>Mg(2+)</name>
        <dbReference type="ChEBI" id="CHEBI:18420"/>
    </ligand>
</feature>
<evidence type="ECO:0000256" key="11">
    <source>
        <dbReference type="PIRSR" id="PIRSR006268-2"/>
    </source>
</evidence>
<dbReference type="InterPro" id="IPR003374">
    <property type="entry name" value="ApbE-like_sf"/>
</dbReference>
<protein>
    <recommendedName>
        <fullName evidence="2 10">FAD:protein FMN transferase</fullName>
        <ecNumber evidence="1 10">2.7.1.180</ecNumber>
    </recommendedName>
    <alternativeName>
        <fullName evidence="8 10">Flavin transferase</fullName>
    </alternativeName>
</protein>
<dbReference type="Pfam" id="PF02424">
    <property type="entry name" value="ApbE"/>
    <property type="match status" value="1"/>
</dbReference>
<comment type="similarity">
    <text evidence="10">Belongs to the ApbE family.</text>
</comment>
<organism evidence="13 14">
    <name type="scientific">Simkania negevensis (strain ATCC VR-1471 / DSM 27360 / Z)</name>
    <dbReference type="NCBI Taxonomy" id="331113"/>
    <lineage>
        <taxon>Bacteria</taxon>
        <taxon>Pseudomonadati</taxon>
        <taxon>Chlamydiota</taxon>
        <taxon>Chlamydiia</taxon>
        <taxon>Parachlamydiales</taxon>
        <taxon>Simkaniaceae</taxon>
        <taxon>Simkania</taxon>
    </lineage>
</organism>
<evidence type="ECO:0000256" key="9">
    <source>
        <dbReference type="ARBA" id="ARBA00048540"/>
    </source>
</evidence>
<dbReference type="HOGENOM" id="CLU_044403_0_1_0"/>
<dbReference type="EMBL" id="FR872582">
    <property type="protein sequence ID" value="CCB88810.1"/>
    <property type="molecule type" value="Genomic_DNA"/>
</dbReference>
<keyword evidence="14" id="KW-1185">Reference proteome</keyword>
<dbReference type="eggNOG" id="COG1477">
    <property type="taxonomic scope" value="Bacteria"/>
</dbReference>
<dbReference type="OrthoDB" id="9778595at2"/>
<evidence type="ECO:0000256" key="5">
    <source>
        <dbReference type="ARBA" id="ARBA00022723"/>
    </source>
</evidence>
<evidence type="ECO:0000256" key="3">
    <source>
        <dbReference type="ARBA" id="ARBA00022630"/>
    </source>
</evidence>
<comment type="catalytic activity">
    <reaction evidence="9 10">
        <text>L-threonyl-[protein] + FAD = FMN-L-threonyl-[protein] + AMP + H(+)</text>
        <dbReference type="Rhea" id="RHEA:36847"/>
        <dbReference type="Rhea" id="RHEA-COMP:11060"/>
        <dbReference type="Rhea" id="RHEA-COMP:11061"/>
        <dbReference type="ChEBI" id="CHEBI:15378"/>
        <dbReference type="ChEBI" id="CHEBI:30013"/>
        <dbReference type="ChEBI" id="CHEBI:57692"/>
        <dbReference type="ChEBI" id="CHEBI:74257"/>
        <dbReference type="ChEBI" id="CHEBI:456215"/>
        <dbReference type="EC" id="2.7.1.180"/>
    </reaction>
</comment>
<proteinExistence type="inferred from homology"/>
<evidence type="ECO:0000256" key="12">
    <source>
        <dbReference type="SAM" id="SignalP"/>
    </source>
</evidence>
<keyword evidence="12" id="KW-0732">Signal</keyword>
<keyword evidence="13" id="KW-0449">Lipoprotein</keyword>
<keyword evidence="4 10" id="KW-0808">Transferase</keyword>
<keyword evidence="5 10" id="KW-0479">Metal-binding</keyword>
<dbReference type="RefSeq" id="WP_013943277.1">
    <property type="nucleotide sequence ID" value="NC_015713.1"/>
</dbReference>
<accession>F8L7R7</accession>
<evidence type="ECO:0000256" key="1">
    <source>
        <dbReference type="ARBA" id="ARBA00011955"/>
    </source>
</evidence>
<dbReference type="SUPFAM" id="SSF143631">
    <property type="entry name" value="ApbE-like"/>
    <property type="match status" value="1"/>
</dbReference>
<gene>
    <name evidence="13" type="primary">apbE</name>
    <name evidence="13" type="ordered locus">SNE_A09330</name>
</gene>
<keyword evidence="7 10" id="KW-0460">Magnesium</keyword>
<evidence type="ECO:0000313" key="14">
    <source>
        <dbReference type="Proteomes" id="UP000000496"/>
    </source>
</evidence>
<dbReference type="PANTHER" id="PTHR30040:SF2">
    <property type="entry name" value="FAD:PROTEIN FMN TRANSFERASE"/>
    <property type="match status" value="1"/>
</dbReference>
<evidence type="ECO:0000256" key="7">
    <source>
        <dbReference type="ARBA" id="ARBA00022842"/>
    </source>
</evidence>
<dbReference type="PIRSF" id="PIRSF006268">
    <property type="entry name" value="ApbE"/>
    <property type="match status" value="1"/>
</dbReference>
<comment type="cofactor">
    <cofactor evidence="11">
        <name>Mg(2+)</name>
        <dbReference type="ChEBI" id="CHEBI:18420"/>
    </cofactor>
    <cofactor evidence="11">
        <name>Mn(2+)</name>
        <dbReference type="ChEBI" id="CHEBI:29035"/>
    </cofactor>
    <text evidence="11">Magnesium. Can also use manganese.</text>
</comment>
<dbReference type="KEGG" id="sng:SNE_A09330"/>
<dbReference type="GO" id="GO:0046872">
    <property type="term" value="F:metal ion binding"/>
    <property type="evidence" value="ECO:0007669"/>
    <property type="project" value="UniProtKB-UniRule"/>
</dbReference>
<evidence type="ECO:0000256" key="8">
    <source>
        <dbReference type="ARBA" id="ARBA00031306"/>
    </source>
</evidence>
<dbReference type="AlphaFoldDB" id="F8L7R7"/>
<dbReference type="PANTHER" id="PTHR30040">
    <property type="entry name" value="THIAMINE BIOSYNTHESIS LIPOPROTEIN APBE"/>
    <property type="match status" value="1"/>
</dbReference>
<dbReference type="InterPro" id="IPR024932">
    <property type="entry name" value="ApbE"/>
</dbReference>
<dbReference type="STRING" id="331113.SNE_A09330"/>
<dbReference type="EC" id="2.7.1.180" evidence="1 10"/>
<feature type="binding site" evidence="11">
    <location>
        <position position="268"/>
    </location>
    <ligand>
        <name>Mg(2+)</name>
        <dbReference type="ChEBI" id="CHEBI:18420"/>
    </ligand>
</feature>
<name>F8L7R7_SIMNZ</name>
<evidence type="ECO:0000256" key="10">
    <source>
        <dbReference type="PIRNR" id="PIRNR006268"/>
    </source>
</evidence>
<feature type="chain" id="PRO_5039905766" description="FAD:protein FMN transferase" evidence="12">
    <location>
        <begin position="18"/>
        <end position="316"/>
    </location>
</feature>
<feature type="binding site" evidence="11">
    <location>
        <position position="162"/>
    </location>
    <ligand>
        <name>Mg(2+)</name>
        <dbReference type="ChEBI" id="CHEBI:18420"/>
    </ligand>
</feature>
<dbReference type="Proteomes" id="UP000000496">
    <property type="component" value="Chromosome gsn.131"/>
</dbReference>
<sequence>MHIILFLLLLLLSGCKGTTTTHFHGNAHTHDYHIHIGHALSQHEKEDVFRILEEVFEAIDLYYNHWNPHSELSQINHLLVGETYPISPQLLSLIQEAKSITALTDGHFDPTYGAVTSVWKEALKTHARPPSLDFLPVGWETFSFEQGLARRLIEGTLLDLDGLIKGFAIDTLIEKLHEKGYSNLYVEWGGDIRALGKHPSGRSWNVSLPSFEDTPIPLDMALATSGVQEQSTEIEGKLCTHIVIPQTKEATTTLDTVSVKAPTCLMADALATALMTYPSIDEALKFLDTHRDNFKLCTIWLQSHKGERKKWESTLR</sequence>
<evidence type="ECO:0000256" key="6">
    <source>
        <dbReference type="ARBA" id="ARBA00022827"/>
    </source>
</evidence>
<feature type="signal peptide" evidence="12">
    <location>
        <begin position="1"/>
        <end position="17"/>
    </location>
</feature>
<dbReference type="GO" id="GO:0016740">
    <property type="term" value="F:transferase activity"/>
    <property type="evidence" value="ECO:0007669"/>
    <property type="project" value="UniProtKB-UniRule"/>
</dbReference>
<dbReference type="Gene3D" id="3.10.520.10">
    <property type="entry name" value="ApbE-like domains"/>
    <property type="match status" value="1"/>
</dbReference>